<dbReference type="EMBL" id="BMAW01044082">
    <property type="protein sequence ID" value="GFS42776.1"/>
    <property type="molecule type" value="Genomic_DNA"/>
</dbReference>
<name>A0A8X6IEK4_NEPPI</name>
<dbReference type="Proteomes" id="UP000887013">
    <property type="component" value="Unassembled WGS sequence"/>
</dbReference>
<evidence type="ECO:0000313" key="2">
    <source>
        <dbReference type="EMBL" id="GFS42776.1"/>
    </source>
</evidence>
<proteinExistence type="predicted"/>
<organism evidence="2 3">
    <name type="scientific">Nephila pilipes</name>
    <name type="common">Giant wood spider</name>
    <name type="synonym">Nephila maculata</name>
    <dbReference type="NCBI Taxonomy" id="299642"/>
    <lineage>
        <taxon>Eukaryota</taxon>
        <taxon>Metazoa</taxon>
        <taxon>Ecdysozoa</taxon>
        <taxon>Arthropoda</taxon>
        <taxon>Chelicerata</taxon>
        <taxon>Arachnida</taxon>
        <taxon>Araneae</taxon>
        <taxon>Araneomorphae</taxon>
        <taxon>Entelegynae</taxon>
        <taxon>Araneoidea</taxon>
        <taxon>Nephilidae</taxon>
        <taxon>Nephila</taxon>
    </lineage>
</organism>
<dbReference type="OrthoDB" id="8066225at2759"/>
<evidence type="ECO:0000256" key="1">
    <source>
        <dbReference type="SAM" id="Coils"/>
    </source>
</evidence>
<keyword evidence="3" id="KW-1185">Reference proteome</keyword>
<comment type="caution">
    <text evidence="2">The sequence shown here is derived from an EMBL/GenBank/DDBJ whole genome shotgun (WGS) entry which is preliminary data.</text>
</comment>
<dbReference type="PANTHER" id="PTHR45823">
    <property type="entry name" value="T-SNARE COILED-COIL HOMOLOGY DOMAIN-CONTAINING PROTEIN"/>
    <property type="match status" value="1"/>
</dbReference>
<dbReference type="PANTHER" id="PTHR45823:SF1">
    <property type="entry name" value="T-SNARE COILED-COIL HOMOLOGY DOMAIN-CONTAINING PROTEIN"/>
    <property type="match status" value="1"/>
</dbReference>
<keyword evidence="1" id="KW-0175">Coiled coil</keyword>
<accession>A0A8X6IEK4</accession>
<gene>
    <name evidence="2" type="primary">X975_17243</name>
    <name evidence="2" type="ORF">NPIL_270901</name>
</gene>
<feature type="coiled-coil region" evidence="1">
    <location>
        <begin position="1"/>
        <end position="54"/>
    </location>
</feature>
<evidence type="ECO:0000313" key="3">
    <source>
        <dbReference type="Proteomes" id="UP000887013"/>
    </source>
</evidence>
<reference evidence="2" key="1">
    <citation type="submission" date="2020-08" db="EMBL/GenBank/DDBJ databases">
        <title>Multicomponent nature underlies the extraordinary mechanical properties of spider dragline silk.</title>
        <authorList>
            <person name="Kono N."/>
            <person name="Nakamura H."/>
            <person name="Mori M."/>
            <person name="Yoshida Y."/>
            <person name="Ohtoshi R."/>
            <person name="Malay A.D."/>
            <person name="Moran D.A.P."/>
            <person name="Tomita M."/>
            <person name="Numata K."/>
            <person name="Arakawa K."/>
        </authorList>
    </citation>
    <scope>NUCLEOTIDE SEQUENCE</scope>
</reference>
<dbReference type="AlphaFoldDB" id="A0A8X6IEK4"/>
<protein>
    <submittedName>
        <fullName evidence="2">Gag-Pol polyprotein</fullName>
    </submittedName>
</protein>
<sequence length="182" mass="20805">MNTMENKVTSVENKVLKIEESLEKKVRENIEEALENMNKEIEGLKKQMPNGHEEPKRVFMSSLAKIKLLSFDGKTSRQVYKTQFTMVAEVNGWNPRVQAFHMAASLRGEAADILETLPQEQRHDFQALSSALELRYLAGQIGPQVFYEKGRGSRDITSIPFETISCLALSYWNFHFSYPKSG</sequence>